<sequence>MMVLFMLVLSALFMILEWVCIGFGIWKGFFIRSSRKERAKQLFHYGMLGVGCYGLSYLFSEIGLLYLHTSA</sequence>
<feature type="transmembrane region" description="Helical" evidence="1">
    <location>
        <begin position="42"/>
        <end position="67"/>
    </location>
</feature>
<organism evidence="2 3">
    <name type="scientific">Bacillus cereus</name>
    <dbReference type="NCBI Taxonomy" id="1396"/>
    <lineage>
        <taxon>Bacteria</taxon>
        <taxon>Bacillati</taxon>
        <taxon>Bacillota</taxon>
        <taxon>Bacilli</taxon>
        <taxon>Bacillales</taxon>
        <taxon>Bacillaceae</taxon>
        <taxon>Bacillus</taxon>
        <taxon>Bacillus cereus group</taxon>
    </lineage>
</organism>
<dbReference type="EMBL" id="LJKE01000041">
    <property type="protein sequence ID" value="KZD66780.1"/>
    <property type="molecule type" value="Genomic_DNA"/>
</dbReference>
<keyword evidence="1" id="KW-0472">Membrane</keyword>
<proteinExistence type="predicted"/>
<gene>
    <name evidence="2" type="ORF">B4088_1991</name>
</gene>
<evidence type="ECO:0000256" key="1">
    <source>
        <dbReference type="SAM" id="Phobius"/>
    </source>
</evidence>
<dbReference type="AlphaFoldDB" id="A0A164PCC2"/>
<evidence type="ECO:0000313" key="3">
    <source>
        <dbReference type="Proteomes" id="UP000076482"/>
    </source>
</evidence>
<dbReference type="Proteomes" id="UP000076482">
    <property type="component" value="Unassembled WGS sequence"/>
</dbReference>
<name>A0A164PCC2_BACCE</name>
<comment type="caution">
    <text evidence="2">The sequence shown here is derived from an EMBL/GenBank/DDBJ whole genome shotgun (WGS) entry which is preliminary data.</text>
</comment>
<keyword evidence="1" id="KW-1133">Transmembrane helix</keyword>
<keyword evidence="1" id="KW-0812">Transmembrane</keyword>
<accession>A0A164PCC2</accession>
<dbReference type="PATRIC" id="fig|1396.535.peg.2985"/>
<reference evidence="2 3" key="1">
    <citation type="submission" date="2015-09" db="EMBL/GenBank/DDBJ databases">
        <title>Bacillus cereus food isolates.</title>
        <authorList>
            <person name="Boekhorst J."/>
        </authorList>
    </citation>
    <scope>NUCLEOTIDE SEQUENCE [LARGE SCALE GENOMIC DNA]</scope>
    <source>
        <strain evidence="2 3">B4088</strain>
    </source>
</reference>
<feature type="transmembrane region" description="Helical" evidence="1">
    <location>
        <begin position="6"/>
        <end position="30"/>
    </location>
</feature>
<protein>
    <submittedName>
        <fullName evidence="2">Uncharacterized protein</fullName>
    </submittedName>
</protein>
<evidence type="ECO:0000313" key="2">
    <source>
        <dbReference type="EMBL" id="KZD66780.1"/>
    </source>
</evidence>